<dbReference type="Pfam" id="PF20415">
    <property type="entry name" value="DUF6699"/>
    <property type="match status" value="1"/>
</dbReference>
<organism evidence="2 3">
    <name type="scientific">Athelia psychrophila</name>
    <dbReference type="NCBI Taxonomy" id="1759441"/>
    <lineage>
        <taxon>Eukaryota</taxon>
        <taxon>Fungi</taxon>
        <taxon>Dikarya</taxon>
        <taxon>Basidiomycota</taxon>
        <taxon>Agaricomycotina</taxon>
        <taxon>Agaricomycetes</taxon>
        <taxon>Agaricomycetidae</taxon>
        <taxon>Atheliales</taxon>
        <taxon>Atheliaceae</taxon>
        <taxon>Athelia</taxon>
    </lineage>
</organism>
<dbReference type="EMBL" id="KV417502">
    <property type="protein sequence ID" value="KZP28628.1"/>
    <property type="molecule type" value="Genomic_DNA"/>
</dbReference>
<dbReference type="OrthoDB" id="3144234at2759"/>
<evidence type="ECO:0000259" key="1">
    <source>
        <dbReference type="Pfam" id="PF20415"/>
    </source>
</evidence>
<evidence type="ECO:0000313" key="2">
    <source>
        <dbReference type="EMBL" id="KZP28628.1"/>
    </source>
</evidence>
<keyword evidence="3" id="KW-1185">Reference proteome</keyword>
<dbReference type="InterPro" id="IPR046522">
    <property type="entry name" value="DUF6699"/>
</dbReference>
<protein>
    <submittedName>
        <fullName evidence="2">Ectomycorrhiza-regulated small secreted protein</fullName>
    </submittedName>
</protein>
<evidence type="ECO:0000313" key="3">
    <source>
        <dbReference type="Proteomes" id="UP000076532"/>
    </source>
</evidence>
<gene>
    <name evidence="2" type="ORF">FIBSPDRAFT_852344</name>
</gene>
<dbReference type="AlphaFoldDB" id="A0A166RT89"/>
<feature type="domain" description="DUF6699" evidence="1">
    <location>
        <begin position="27"/>
        <end position="162"/>
    </location>
</feature>
<proteinExistence type="predicted"/>
<dbReference type="STRING" id="436010.A0A166RT89"/>
<sequence length="177" mass="20032">MRMREVQLNPLIEFIHPIASKGKSCSLLWDLRDPPSTVARAVYALPQQYHGPGTEFATTPPISALRIVCDILPYESWRIKARNSEGITVRDVFEAIYNTLQVPLTDTELDGLSEKHRLRVQNAFEVRWRAARQPVGERRRGMRRVDCLLGSTTFAGLSMSDDSDFDCVLSLGRNSRA</sequence>
<name>A0A166RT89_9AGAM</name>
<dbReference type="Proteomes" id="UP000076532">
    <property type="component" value="Unassembled WGS sequence"/>
</dbReference>
<reference evidence="2 3" key="1">
    <citation type="journal article" date="2016" name="Mol. Biol. Evol.">
        <title>Comparative Genomics of Early-Diverging Mushroom-Forming Fungi Provides Insights into the Origins of Lignocellulose Decay Capabilities.</title>
        <authorList>
            <person name="Nagy L.G."/>
            <person name="Riley R."/>
            <person name="Tritt A."/>
            <person name="Adam C."/>
            <person name="Daum C."/>
            <person name="Floudas D."/>
            <person name="Sun H."/>
            <person name="Yadav J.S."/>
            <person name="Pangilinan J."/>
            <person name="Larsson K.H."/>
            <person name="Matsuura K."/>
            <person name="Barry K."/>
            <person name="Labutti K."/>
            <person name="Kuo R."/>
            <person name="Ohm R.A."/>
            <person name="Bhattacharya S.S."/>
            <person name="Shirouzu T."/>
            <person name="Yoshinaga Y."/>
            <person name="Martin F.M."/>
            <person name="Grigoriev I.V."/>
            <person name="Hibbett D.S."/>
        </authorList>
    </citation>
    <scope>NUCLEOTIDE SEQUENCE [LARGE SCALE GENOMIC DNA]</scope>
    <source>
        <strain evidence="2 3">CBS 109695</strain>
    </source>
</reference>
<accession>A0A166RT89</accession>